<dbReference type="Pfam" id="PF00248">
    <property type="entry name" value="Aldo_ket_red"/>
    <property type="match status" value="1"/>
</dbReference>
<dbReference type="GO" id="GO:0016616">
    <property type="term" value="F:oxidoreductase activity, acting on the CH-OH group of donors, NAD or NADP as acceptor"/>
    <property type="evidence" value="ECO:0007669"/>
    <property type="project" value="UniProtKB-ARBA"/>
</dbReference>
<evidence type="ECO:0000256" key="1">
    <source>
        <dbReference type="ARBA" id="ARBA00007905"/>
    </source>
</evidence>
<dbReference type="RefSeq" id="WP_027843244.1">
    <property type="nucleotide sequence ID" value="NZ_LMTZ01000013.1"/>
</dbReference>
<dbReference type="InterPro" id="IPR036812">
    <property type="entry name" value="NAD(P)_OxRdtase_dom_sf"/>
</dbReference>
<dbReference type="SUPFAM" id="SSF51430">
    <property type="entry name" value="NAD(P)-linked oxidoreductase"/>
    <property type="match status" value="1"/>
</dbReference>
<feature type="site" description="Lowers pKa of active site Tyr" evidence="5">
    <location>
        <position position="77"/>
    </location>
</feature>
<dbReference type="PROSITE" id="PS00063">
    <property type="entry name" value="ALDOKETO_REDUCTASE_3"/>
    <property type="match status" value="1"/>
</dbReference>
<gene>
    <name evidence="7" type="ORF">BC008_31025</name>
    <name evidence="8" type="ORF">BC008_35825</name>
</gene>
<dbReference type="InterPro" id="IPR023210">
    <property type="entry name" value="NADP_OxRdtase_dom"/>
</dbReference>
<evidence type="ECO:0000313" key="9">
    <source>
        <dbReference type="Proteomes" id="UP000053372"/>
    </source>
</evidence>
<evidence type="ECO:0000256" key="5">
    <source>
        <dbReference type="PIRSR" id="PIRSR000097-3"/>
    </source>
</evidence>
<evidence type="ECO:0000256" key="2">
    <source>
        <dbReference type="ARBA" id="ARBA00023002"/>
    </source>
</evidence>
<dbReference type="PRINTS" id="PR00069">
    <property type="entry name" value="ALDKETRDTASE"/>
</dbReference>
<dbReference type="InterPro" id="IPR018170">
    <property type="entry name" value="Aldo/ket_reductase_CS"/>
</dbReference>
<evidence type="ECO:0000256" key="3">
    <source>
        <dbReference type="PIRSR" id="PIRSR000097-1"/>
    </source>
</evidence>
<comment type="caution">
    <text evidence="7">The sequence shown here is derived from an EMBL/GenBank/DDBJ whole genome shotgun (WGS) entry which is preliminary data.</text>
</comment>
<feature type="binding site" evidence="4">
    <location>
        <position position="110"/>
    </location>
    <ligand>
        <name>substrate</name>
    </ligand>
</feature>
<dbReference type="AlphaFoldDB" id="A0A0V7ZT45"/>
<name>A0A0V7ZT45_9CYAN</name>
<feature type="domain" description="NADP-dependent oxidoreductase" evidence="6">
    <location>
        <begin position="16"/>
        <end position="291"/>
    </location>
</feature>
<sequence length="316" mass="35195">MKTFTLNDGNAIPAFGLGTWKSSEDDAYRAVKEALRVGYNHIDGAWIYQNEDEVGRGICESIKEGIIKREEVFVTSKLWNSFHAPEDVEKGCRETLTKLGLEYVDLYLMHWPVAFRSGKLMPEGTEDFWPLSDLPLSKTFEAMLKLRDQGLVKSVGVSNFSISKLEKMIAESGVVPAVNQVELHPYNPQEELFSYCSDKGIHLTAYSPLGSGDRPKFLRHKGESPVLENEIVKVTAAEEGLTPAQLLIAWAIDRGTSVIPKSANPGRIAENLAAASHTLSAKARSAINEIDTRFRYVDIKEWCLPGITCEGDNFWV</sequence>
<protein>
    <submittedName>
        <fullName evidence="7">Aldehyde oxidoreductase</fullName>
    </submittedName>
</protein>
<keyword evidence="2" id="KW-0560">Oxidoreductase</keyword>
<accession>A0A0V7ZT45</accession>
<dbReference type="EMBL" id="LMTZ01000086">
    <property type="protein sequence ID" value="KST67630.1"/>
    <property type="molecule type" value="Genomic_DNA"/>
</dbReference>
<dbReference type="FunFam" id="3.20.20.100:FF:000002">
    <property type="entry name" value="2,5-diketo-D-gluconic acid reductase A"/>
    <property type="match status" value="1"/>
</dbReference>
<dbReference type="Gene3D" id="3.20.20.100">
    <property type="entry name" value="NADP-dependent oxidoreductase domain"/>
    <property type="match status" value="1"/>
</dbReference>
<dbReference type="EMBL" id="LMTZ01000013">
    <property type="protein sequence ID" value="KST69734.1"/>
    <property type="molecule type" value="Genomic_DNA"/>
</dbReference>
<dbReference type="InterPro" id="IPR020471">
    <property type="entry name" value="AKR"/>
</dbReference>
<feature type="active site" description="Proton donor" evidence="3">
    <location>
        <position position="48"/>
    </location>
</feature>
<dbReference type="PROSITE" id="PS00062">
    <property type="entry name" value="ALDOKETO_REDUCTASE_2"/>
    <property type="match status" value="1"/>
</dbReference>
<evidence type="ECO:0000256" key="4">
    <source>
        <dbReference type="PIRSR" id="PIRSR000097-2"/>
    </source>
</evidence>
<evidence type="ECO:0000259" key="6">
    <source>
        <dbReference type="Pfam" id="PF00248"/>
    </source>
</evidence>
<proteinExistence type="inferred from homology"/>
<evidence type="ECO:0000313" key="7">
    <source>
        <dbReference type="EMBL" id="KST67630.1"/>
    </source>
</evidence>
<dbReference type="PIRSF" id="PIRSF000097">
    <property type="entry name" value="AKR"/>
    <property type="match status" value="1"/>
</dbReference>
<keyword evidence="9" id="KW-1185">Reference proteome</keyword>
<reference evidence="7 9" key="1">
    <citation type="journal article" date="2015" name="Genome Announc.">
        <title>Draft Genome of the Euendolithic (true boring) Cyanobacterium Mastigocoleus testarum strain BC008.</title>
        <authorList>
            <person name="Guida B.S."/>
            <person name="Garcia-Pichel F."/>
        </authorList>
    </citation>
    <scope>NUCLEOTIDE SEQUENCE [LARGE SCALE GENOMIC DNA]</scope>
    <source>
        <strain evidence="7 9">BC008</strain>
    </source>
</reference>
<comment type="similarity">
    <text evidence="1">Belongs to the aldo/keto reductase family.</text>
</comment>
<organism evidence="7 9">
    <name type="scientific">Mastigocoleus testarum BC008</name>
    <dbReference type="NCBI Taxonomy" id="371196"/>
    <lineage>
        <taxon>Bacteria</taxon>
        <taxon>Bacillati</taxon>
        <taxon>Cyanobacteriota</taxon>
        <taxon>Cyanophyceae</taxon>
        <taxon>Nostocales</taxon>
        <taxon>Hapalosiphonaceae</taxon>
        <taxon>Mastigocoleus</taxon>
    </lineage>
</organism>
<dbReference type="PANTHER" id="PTHR11732">
    <property type="entry name" value="ALDO/KETO REDUCTASE"/>
    <property type="match status" value="1"/>
</dbReference>
<evidence type="ECO:0000313" key="8">
    <source>
        <dbReference type="EMBL" id="KST69734.1"/>
    </source>
</evidence>
<dbReference type="Proteomes" id="UP000053372">
    <property type="component" value="Unassembled WGS sequence"/>
</dbReference>